<dbReference type="AlphaFoldDB" id="A0A7L5AKN2"/>
<dbReference type="InterPro" id="IPR005561">
    <property type="entry name" value="ANTAR"/>
</dbReference>
<keyword evidence="1" id="KW-0805">Transcription regulation</keyword>
<dbReference type="InterPro" id="IPR029016">
    <property type="entry name" value="GAF-like_dom_sf"/>
</dbReference>
<evidence type="ECO:0000313" key="4">
    <source>
        <dbReference type="EMBL" id="QHO71153.1"/>
    </source>
</evidence>
<evidence type="ECO:0000313" key="5">
    <source>
        <dbReference type="Proteomes" id="UP000464507"/>
    </source>
</evidence>
<gene>
    <name evidence="4" type="ORF">BHD05_11305</name>
</gene>
<organism evidence="4 5">
    <name type="scientific">Marisediminicola antarctica</name>
    <dbReference type="NCBI Taxonomy" id="674079"/>
    <lineage>
        <taxon>Bacteria</taxon>
        <taxon>Bacillati</taxon>
        <taxon>Actinomycetota</taxon>
        <taxon>Actinomycetes</taxon>
        <taxon>Micrococcales</taxon>
        <taxon>Microbacteriaceae</taxon>
        <taxon>Marisediminicola</taxon>
    </lineage>
</organism>
<proteinExistence type="predicted"/>
<feature type="domain" description="ANTAR" evidence="3">
    <location>
        <begin position="152"/>
        <end position="213"/>
    </location>
</feature>
<dbReference type="Gene3D" id="1.10.10.10">
    <property type="entry name" value="Winged helix-like DNA-binding domain superfamily/Winged helix DNA-binding domain"/>
    <property type="match status" value="1"/>
</dbReference>
<dbReference type="KEGG" id="mant:BHD05_11305"/>
<dbReference type="Proteomes" id="UP000464507">
    <property type="component" value="Chromosome"/>
</dbReference>
<name>A0A7L5AKN2_9MICO</name>
<dbReference type="InterPro" id="IPR036388">
    <property type="entry name" value="WH-like_DNA-bd_sf"/>
</dbReference>
<evidence type="ECO:0000256" key="1">
    <source>
        <dbReference type="ARBA" id="ARBA00023015"/>
    </source>
</evidence>
<dbReference type="Pfam" id="PF03861">
    <property type="entry name" value="ANTAR"/>
    <property type="match status" value="1"/>
</dbReference>
<accession>A0A7L5AKN2</accession>
<dbReference type="EMBL" id="CP017146">
    <property type="protein sequence ID" value="QHO71153.1"/>
    <property type="molecule type" value="Genomic_DNA"/>
</dbReference>
<dbReference type="SUPFAM" id="SSF55781">
    <property type="entry name" value="GAF domain-like"/>
    <property type="match status" value="1"/>
</dbReference>
<dbReference type="Gene3D" id="3.30.450.40">
    <property type="match status" value="1"/>
</dbReference>
<keyword evidence="2" id="KW-0804">Transcription</keyword>
<dbReference type="SMART" id="SM01012">
    <property type="entry name" value="ANTAR"/>
    <property type="match status" value="1"/>
</dbReference>
<sequence>MSTAHETRSNLCSPFLAIAPVTGASVSVLAGSSGQSTMCSSDATSALLDEMQFDLGEGPCWEALSTRLPVLAPRVRVEENRVWPIFAQTLRSDPRNSSVRAIYAFPLVVGSLDIGAVDLYSTKEGDLTGSQVTNVLELAGLTAWQVLRRILTDGTNGIEEEDTTGAGSRREVHQATGMVLAQMNISAADAGLLLRAHAFSTGRSVREVASDIVSRQIDFSGNRNG</sequence>
<keyword evidence="5" id="KW-1185">Reference proteome</keyword>
<reference evidence="4 5" key="1">
    <citation type="submission" date="2016-09" db="EMBL/GenBank/DDBJ databases">
        <title>Complete genome sequence of microbes from the polar regions.</title>
        <authorList>
            <person name="Liao L."/>
            <person name="Chen B."/>
        </authorList>
    </citation>
    <scope>NUCLEOTIDE SEQUENCE [LARGE SCALE GENOMIC DNA]</scope>
    <source>
        <strain evidence="4 5">ZS314</strain>
    </source>
</reference>
<dbReference type="PROSITE" id="PS50921">
    <property type="entry name" value="ANTAR"/>
    <property type="match status" value="1"/>
</dbReference>
<protein>
    <recommendedName>
        <fullName evidence="3">ANTAR domain-containing protein</fullName>
    </recommendedName>
</protein>
<evidence type="ECO:0000259" key="3">
    <source>
        <dbReference type="PROSITE" id="PS50921"/>
    </source>
</evidence>
<evidence type="ECO:0000256" key="2">
    <source>
        <dbReference type="ARBA" id="ARBA00023163"/>
    </source>
</evidence>
<dbReference type="GO" id="GO:0003723">
    <property type="term" value="F:RNA binding"/>
    <property type="evidence" value="ECO:0007669"/>
    <property type="project" value="InterPro"/>
</dbReference>